<dbReference type="InterPro" id="IPR029752">
    <property type="entry name" value="D-isomer_DH_CS1"/>
</dbReference>
<dbReference type="PROSITE" id="PS00670">
    <property type="entry name" value="D_2_HYDROXYACID_DH_2"/>
    <property type="match status" value="1"/>
</dbReference>
<protein>
    <recommendedName>
        <fullName evidence="9">D-glycerate dehydrogenase</fullName>
    </recommendedName>
</protein>
<feature type="domain" description="D-isomer specific 2-hydroxyacid dehydrogenase catalytic" evidence="5">
    <location>
        <begin position="4"/>
        <end position="321"/>
    </location>
</feature>
<dbReference type="GO" id="GO:0030267">
    <property type="term" value="F:glyoxylate reductase (NADPH) activity"/>
    <property type="evidence" value="ECO:0007669"/>
    <property type="project" value="TreeGrafter"/>
</dbReference>
<evidence type="ECO:0000256" key="3">
    <source>
        <dbReference type="ARBA" id="ARBA00023027"/>
    </source>
</evidence>
<dbReference type="GO" id="GO:0016618">
    <property type="term" value="F:hydroxypyruvate reductase [NAD(P)H] activity"/>
    <property type="evidence" value="ECO:0007669"/>
    <property type="project" value="TreeGrafter"/>
</dbReference>
<dbReference type="Gene3D" id="3.40.50.720">
    <property type="entry name" value="NAD(P)-binding Rossmann-like Domain"/>
    <property type="match status" value="2"/>
</dbReference>
<evidence type="ECO:0000313" key="8">
    <source>
        <dbReference type="Proteomes" id="UP000178121"/>
    </source>
</evidence>
<dbReference type="GO" id="GO:0051287">
    <property type="term" value="F:NAD binding"/>
    <property type="evidence" value="ECO:0007669"/>
    <property type="project" value="InterPro"/>
</dbReference>
<keyword evidence="2 4" id="KW-0560">Oxidoreductase</keyword>
<dbReference type="EMBL" id="MHRI01000036">
    <property type="protein sequence ID" value="OHA20141.1"/>
    <property type="molecule type" value="Genomic_DNA"/>
</dbReference>
<dbReference type="Pfam" id="PF00389">
    <property type="entry name" value="2-Hacid_dh"/>
    <property type="match status" value="1"/>
</dbReference>
<dbReference type="InterPro" id="IPR036291">
    <property type="entry name" value="NAD(P)-bd_dom_sf"/>
</dbReference>
<feature type="domain" description="D-isomer specific 2-hydroxyacid dehydrogenase NAD-binding" evidence="6">
    <location>
        <begin position="111"/>
        <end position="290"/>
    </location>
</feature>
<dbReference type="CDD" id="cd05301">
    <property type="entry name" value="GDH"/>
    <property type="match status" value="1"/>
</dbReference>
<dbReference type="PROSITE" id="PS00065">
    <property type="entry name" value="D_2_HYDROXYACID_DH_1"/>
    <property type="match status" value="1"/>
</dbReference>
<accession>A0A1G2MAU2</accession>
<evidence type="ECO:0000313" key="7">
    <source>
        <dbReference type="EMBL" id="OHA20141.1"/>
    </source>
</evidence>
<comment type="similarity">
    <text evidence="1 4">Belongs to the D-isomer specific 2-hydroxyacid dehydrogenase family.</text>
</comment>
<dbReference type="FunFam" id="3.40.50.720:FF:000203">
    <property type="entry name" value="D-3-phosphoglycerate dehydrogenase (SerA)"/>
    <property type="match status" value="1"/>
</dbReference>
<evidence type="ECO:0000256" key="4">
    <source>
        <dbReference type="RuleBase" id="RU003719"/>
    </source>
</evidence>
<evidence type="ECO:0000256" key="1">
    <source>
        <dbReference type="ARBA" id="ARBA00005854"/>
    </source>
</evidence>
<evidence type="ECO:0000259" key="6">
    <source>
        <dbReference type="Pfam" id="PF02826"/>
    </source>
</evidence>
<organism evidence="7 8">
    <name type="scientific">Candidatus Taylorbacteria bacterium RIFCSPHIGHO2_01_FULL_51_15</name>
    <dbReference type="NCBI Taxonomy" id="1802304"/>
    <lineage>
        <taxon>Bacteria</taxon>
        <taxon>Candidatus Tayloriibacteriota</taxon>
    </lineage>
</organism>
<proteinExistence type="inferred from homology"/>
<dbReference type="AlphaFoldDB" id="A0A1G2MAU2"/>
<dbReference type="InterPro" id="IPR050223">
    <property type="entry name" value="D-isomer_2-hydroxyacid_DH"/>
</dbReference>
<evidence type="ECO:0000259" key="5">
    <source>
        <dbReference type="Pfam" id="PF00389"/>
    </source>
</evidence>
<dbReference type="PANTHER" id="PTHR10996">
    <property type="entry name" value="2-HYDROXYACID DEHYDROGENASE-RELATED"/>
    <property type="match status" value="1"/>
</dbReference>
<dbReference type="PROSITE" id="PS00671">
    <property type="entry name" value="D_2_HYDROXYACID_DH_3"/>
    <property type="match status" value="1"/>
</dbReference>
<dbReference type="Proteomes" id="UP000178121">
    <property type="component" value="Unassembled WGS sequence"/>
</dbReference>
<dbReference type="SUPFAM" id="SSF51735">
    <property type="entry name" value="NAD(P)-binding Rossmann-fold domains"/>
    <property type="match status" value="1"/>
</dbReference>
<sequence>MKKVFVTRNIPDRGLTVLREKGYEVDVSTKDGVLTRPELLSALRAKPYDAVLCLLTDHIDREVFEAAPTAKIFANYAVGFDNINVEDAKAHGVTITNTPGVLTDSVAEHTFALMMALMHRIVESDQYIRSGKYEGWAPMLLLGLDMKGKILGILGAGRIGHTVAHHACHGFGMRVLYYDVKRNEELERDMDARFCSTIEEVLKEADVVSLHVPLLPSTKHLINAETLRLMKPTAYLVNTSRGAVIDEEALVQALQKGIIKGAALDVFENEPRLTPGLAELLNVVLTPHTASATEETRAAMSALAAENIIAFFEEKTPPNAIA</sequence>
<dbReference type="InterPro" id="IPR029753">
    <property type="entry name" value="D-isomer_DH_CS"/>
</dbReference>
<dbReference type="SUPFAM" id="SSF52283">
    <property type="entry name" value="Formate/glycerate dehydrogenase catalytic domain-like"/>
    <property type="match status" value="1"/>
</dbReference>
<dbReference type="GO" id="GO:0005829">
    <property type="term" value="C:cytosol"/>
    <property type="evidence" value="ECO:0007669"/>
    <property type="project" value="TreeGrafter"/>
</dbReference>
<keyword evidence="3" id="KW-0520">NAD</keyword>
<evidence type="ECO:0000256" key="2">
    <source>
        <dbReference type="ARBA" id="ARBA00023002"/>
    </source>
</evidence>
<dbReference type="PANTHER" id="PTHR10996:SF283">
    <property type="entry name" value="GLYOXYLATE_HYDROXYPYRUVATE REDUCTASE B"/>
    <property type="match status" value="1"/>
</dbReference>
<dbReference type="InterPro" id="IPR006139">
    <property type="entry name" value="D-isomer_2_OHA_DH_cat_dom"/>
</dbReference>
<dbReference type="Pfam" id="PF02826">
    <property type="entry name" value="2-Hacid_dh_C"/>
    <property type="match status" value="1"/>
</dbReference>
<gene>
    <name evidence="7" type="ORF">A2849_03545</name>
</gene>
<evidence type="ECO:0008006" key="9">
    <source>
        <dbReference type="Google" id="ProtNLM"/>
    </source>
</evidence>
<reference evidence="7 8" key="1">
    <citation type="journal article" date="2016" name="Nat. Commun.">
        <title>Thousands of microbial genomes shed light on interconnected biogeochemical processes in an aquifer system.</title>
        <authorList>
            <person name="Anantharaman K."/>
            <person name="Brown C.T."/>
            <person name="Hug L.A."/>
            <person name="Sharon I."/>
            <person name="Castelle C.J."/>
            <person name="Probst A.J."/>
            <person name="Thomas B.C."/>
            <person name="Singh A."/>
            <person name="Wilkins M.J."/>
            <person name="Karaoz U."/>
            <person name="Brodie E.L."/>
            <person name="Williams K.H."/>
            <person name="Hubbard S.S."/>
            <person name="Banfield J.F."/>
        </authorList>
    </citation>
    <scope>NUCLEOTIDE SEQUENCE [LARGE SCALE GENOMIC DNA]</scope>
</reference>
<comment type="caution">
    <text evidence="7">The sequence shown here is derived from an EMBL/GenBank/DDBJ whole genome shotgun (WGS) entry which is preliminary data.</text>
</comment>
<dbReference type="InterPro" id="IPR006140">
    <property type="entry name" value="D-isomer_DH_NAD-bd"/>
</dbReference>
<name>A0A1G2MAU2_9BACT</name>